<evidence type="ECO:0000259" key="1">
    <source>
        <dbReference type="Pfam" id="PF00582"/>
    </source>
</evidence>
<dbReference type="InterPro" id="IPR006016">
    <property type="entry name" value="UspA"/>
</dbReference>
<feature type="domain" description="UspA" evidence="1">
    <location>
        <begin position="2"/>
        <end position="118"/>
    </location>
</feature>
<evidence type="ECO:0000313" key="2">
    <source>
        <dbReference type="EMBL" id="SEO69278.1"/>
    </source>
</evidence>
<dbReference type="InterPro" id="IPR051688">
    <property type="entry name" value="USP_A"/>
</dbReference>
<accession>A0A1H8RSY1</accession>
<keyword evidence="3" id="KW-1185">Reference proteome</keyword>
<reference evidence="3" key="1">
    <citation type="submission" date="2016-10" db="EMBL/GenBank/DDBJ databases">
        <authorList>
            <person name="Varghese N."/>
            <person name="Submissions S."/>
        </authorList>
    </citation>
    <scope>NUCLEOTIDE SEQUENCE [LARGE SCALE GENOMIC DNA]</scope>
    <source>
        <strain evidence="3">CGMCC 1.8704</strain>
    </source>
</reference>
<dbReference type="Pfam" id="PF00582">
    <property type="entry name" value="Usp"/>
    <property type="match status" value="1"/>
</dbReference>
<protein>
    <submittedName>
        <fullName evidence="2">Nucleotide-binding universal stress protein, UspA family</fullName>
    </submittedName>
</protein>
<proteinExistence type="predicted"/>
<sequence>MKILLATDGSKYSKTAINEIANRPLPPKTEVCIVSVYERMLLINTLEPMGVLHEYYTEVDHNAFKGAEKILRDKNPALIVTTMVIGGSPKSAILKEAETFGADLIIVGSHGHGAIEGFF</sequence>
<dbReference type="CDD" id="cd00293">
    <property type="entry name" value="USP-like"/>
    <property type="match status" value="1"/>
</dbReference>
<dbReference type="EMBL" id="FODN01000014">
    <property type="protein sequence ID" value="SEO69278.1"/>
    <property type="molecule type" value="Genomic_DNA"/>
</dbReference>
<dbReference type="PANTHER" id="PTHR43010:SF1">
    <property type="entry name" value="USPA DOMAIN-CONTAINING PROTEIN"/>
    <property type="match status" value="1"/>
</dbReference>
<organism evidence="2 3">
    <name type="scientific">Flavobacterium sinopsychrotolerans</name>
    <dbReference type="NCBI Taxonomy" id="604089"/>
    <lineage>
        <taxon>Bacteria</taxon>
        <taxon>Pseudomonadati</taxon>
        <taxon>Bacteroidota</taxon>
        <taxon>Flavobacteriia</taxon>
        <taxon>Flavobacteriales</taxon>
        <taxon>Flavobacteriaceae</taxon>
        <taxon>Flavobacterium</taxon>
    </lineage>
</organism>
<dbReference type="SUPFAM" id="SSF52402">
    <property type="entry name" value="Adenine nucleotide alpha hydrolases-like"/>
    <property type="match status" value="1"/>
</dbReference>
<dbReference type="InterPro" id="IPR014729">
    <property type="entry name" value="Rossmann-like_a/b/a_fold"/>
</dbReference>
<evidence type="ECO:0000313" key="3">
    <source>
        <dbReference type="Proteomes" id="UP000198657"/>
    </source>
</evidence>
<dbReference type="Proteomes" id="UP000198657">
    <property type="component" value="Unassembled WGS sequence"/>
</dbReference>
<dbReference type="STRING" id="604089.SAMN04487942_0148"/>
<dbReference type="PANTHER" id="PTHR43010">
    <property type="entry name" value="UNIVERSAL STRESS PROTEIN SLR1230"/>
    <property type="match status" value="1"/>
</dbReference>
<gene>
    <name evidence="2" type="ORF">SAMN04487942_0148</name>
</gene>
<dbReference type="RefSeq" id="WP_208858992.1">
    <property type="nucleotide sequence ID" value="NZ_CBCSFM010000002.1"/>
</dbReference>
<name>A0A1H8RSY1_9FLAO</name>
<dbReference type="AlphaFoldDB" id="A0A1H8RSY1"/>
<dbReference type="Gene3D" id="3.40.50.620">
    <property type="entry name" value="HUPs"/>
    <property type="match status" value="1"/>
</dbReference>